<keyword evidence="13" id="KW-1185">Reference proteome</keyword>
<evidence type="ECO:0000313" key="13">
    <source>
        <dbReference type="Proteomes" id="UP001515480"/>
    </source>
</evidence>
<reference evidence="12 13" key="1">
    <citation type="journal article" date="2024" name="Science">
        <title>Giant polyketide synthase enzymes in the biosynthesis of giant marine polyether toxins.</title>
        <authorList>
            <person name="Fallon T.R."/>
            <person name="Shende V.V."/>
            <person name="Wierzbicki I.H."/>
            <person name="Pendleton A.L."/>
            <person name="Watervoot N.F."/>
            <person name="Auber R.P."/>
            <person name="Gonzalez D.J."/>
            <person name="Wisecaver J.H."/>
            <person name="Moore B.S."/>
        </authorList>
    </citation>
    <scope>NUCLEOTIDE SEQUENCE [LARGE SCALE GENOMIC DNA]</scope>
    <source>
        <strain evidence="12 13">12B1</strain>
    </source>
</reference>
<dbReference type="Proteomes" id="UP001515480">
    <property type="component" value="Unassembled WGS sequence"/>
</dbReference>
<organism evidence="12 13">
    <name type="scientific">Prymnesium parvum</name>
    <name type="common">Toxic golden alga</name>
    <dbReference type="NCBI Taxonomy" id="97485"/>
    <lineage>
        <taxon>Eukaryota</taxon>
        <taxon>Haptista</taxon>
        <taxon>Haptophyta</taxon>
        <taxon>Prymnesiophyceae</taxon>
        <taxon>Prymnesiales</taxon>
        <taxon>Prymnesiaceae</taxon>
        <taxon>Prymnesium</taxon>
    </lineage>
</organism>
<dbReference type="Pfam" id="PF00583">
    <property type="entry name" value="Acetyltransf_1"/>
    <property type="match status" value="1"/>
</dbReference>
<dbReference type="EC" id="2.3.1.259" evidence="7"/>
<dbReference type="CDD" id="cd04301">
    <property type="entry name" value="NAT_SF"/>
    <property type="match status" value="1"/>
</dbReference>
<dbReference type="PANTHER" id="PTHR14744:SF15">
    <property type="entry name" value="N-ALPHA-ACETYLTRANSFERASE 60"/>
    <property type="match status" value="1"/>
</dbReference>
<keyword evidence="2" id="KW-0808">Transferase</keyword>
<comment type="similarity">
    <text evidence="6">Belongs to the acetyltransferase family. NAA60 subfamily.</text>
</comment>
<dbReference type="PROSITE" id="PS51186">
    <property type="entry name" value="GNAT"/>
    <property type="match status" value="1"/>
</dbReference>
<dbReference type="InterPro" id="IPR000182">
    <property type="entry name" value="GNAT_dom"/>
</dbReference>
<feature type="domain" description="N-acetyltransferase" evidence="11">
    <location>
        <begin position="17"/>
        <end position="172"/>
    </location>
</feature>
<evidence type="ECO:0000256" key="9">
    <source>
        <dbReference type="ARBA" id="ARBA00048017"/>
    </source>
</evidence>
<dbReference type="InterPro" id="IPR045141">
    <property type="entry name" value="NAA60-like"/>
</dbReference>
<evidence type="ECO:0000256" key="1">
    <source>
        <dbReference type="ARBA" id="ARBA00013184"/>
    </source>
</evidence>
<name>A0AB34J0C2_PRYPA</name>
<gene>
    <name evidence="12" type="ORF">AB1Y20_004843</name>
</gene>
<keyword evidence="3" id="KW-0159">Chromosome partition</keyword>
<dbReference type="Gene3D" id="3.40.630.30">
    <property type="match status" value="1"/>
</dbReference>
<evidence type="ECO:0000256" key="4">
    <source>
        <dbReference type="ARBA" id="ARBA00022853"/>
    </source>
</evidence>
<accession>A0AB34J0C2</accession>
<evidence type="ECO:0000256" key="5">
    <source>
        <dbReference type="ARBA" id="ARBA00023315"/>
    </source>
</evidence>
<dbReference type="GO" id="GO:0007059">
    <property type="term" value="P:chromosome segregation"/>
    <property type="evidence" value="ECO:0007669"/>
    <property type="project" value="UniProtKB-KW"/>
</dbReference>
<dbReference type="EMBL" id="JBGBPQ010000016">
    <property type="protein sequence ID" value="KAL1508748.1"/>
    <property type="molecule type" value="Genomic_DNA"/>
</dbReference>
<dbReference type="GO" id="GO:0000139">
    <property type="term" value="C:Golgi membrane"/>
    <property type="evidence" value="ECO:0007669"/>
    <property type="project" value="TreeGrafter"/>
</dbReference>
<keyword evidence="4" id="KW-0156">Chromatin regulator</keyword>
<protein>
    <recommendedName>
        <fullName evidence="8">N-alpha-acetyltransferase 60</fullName>
        <ecNumber evidence="7">2.3.1.259</ecNumber>
        <ecNumber evidence="1">2.3.1.48</ecNumber>
    </recommendedName>
</protein>
<comment type="caution">
    <text evidence="12">The sequence shown here is derived from an EMBL/GenBank/DDBJ whole genome shotgun (WGS) entry which is preliminary data.</text>
</comment>
<evidence type="ECO:0000256" key="6">
    <source>
        <dbReference type="ARBA" id="ARBA00025774"/>
    </source>
</evidence>
<dbReference type="AlphaFoldDB" id="A0AB34J0C2"/>
<evidence type="ECO:0000256" key="3">
    <source>
        <dbReference type="ARBA" id="ARBA00022829"/>
    </source>
</evidence>
<comment type="catalytic activity">
    <reaction evidence="10">
        <text>N-terminal L-methionyl-[transmembrane protein] + acetyl-CoA = N-terminal N(alpha)-acetyl-L-methionyl-[transmembrane protein] + CoA + H(+)</text>
        <dbReference type="Rhea" id="RHEA:50604"/>
        <dbReference type="Rhea" id="RHEA-COMP:12745"/>
        <dbReference type="Rhea" id="RHEA-COMP:12746"/>
        <dbReference type="ChEBI" id="CHEBI:15378"/>
        <dbReference type="ChEBI" id="CHEBI:57287"/>
        <dbReference type="ChEBI" id="CHEBI:57288"/>
        <dbReference type="ChEBI" id="CHEBI:64731"/>
        <dbReference type="ChEBI" id="CHEBI:133414"/>
        <dbReference type="EC" id="2.3.1.259"/>
    </reaction>
</comment>
<evidence type="ECO:0000313" key="12">
    <source>
        <dbReference type="EMBL" id="KAL1508748.1"/>
    </source>
</evidence>
<keyword evidence="5" id="KW-0012">Acyltransferase</keyword>
<dbReference type="InterPro" id="IPR016181">
    <property type="entry name" value="Acyl_CoA_acyltransferase"/>
</dbReference>
<dbReference type="PANTHER" id="PTHR14744">
    <property type="entry name" value="N-ALPHA-ACETYLTRANSFERASE 60"/>
    <property type="match status" value="1"/>
</dbReference>
<evidence type="ECO:0000256" key="7">
    <source>
        <dbReference type="ARBA" id="ARBA00026111"/>
    </source>
</evidence>
<dbReference type="SUPFAM" id="SSF55729">
    <property type="entry name" value="Acyl-CoA N-acyltransferases (Nat)"/>
    <property type="match status" value="1"/>
</dbReference>
<evidence type="ECO:0000256" key="8">
    <source>
        <dbReference type="ARBA" id="ARBA00026144"/>
    </source>
</evidence>
<dbReference type="GO" id="GO:0004402">
    <property type="term" value="F:histone acetyltransferase activity"/>
    <property type="evidence" value="ECO:0007669"/>
    <property type="project" value="TreeGrafter"/>
</dbReference>
<dbReference type="GO" id="GO:0120518">
    <property type="term" value="F:protein N-terminal-methionine acetyltransferase activity"/>
    <property type="evidence" value="ECO:0007669"/>
    <property type="project" value="UniProtKB-EC"/>
</dbReference>
<dbReference type="EC" id="2.3.1.48" evidence="1"/>
<evidence type="ECO:0000256" key="10">
    <source>
        <dbReference type="ARBA" id="ARBA00048848"/>
    </source>
</evidence>
<sequence length="186" mass="21057">MANPTDDLEQATSAESIVFRDLQLADVPAVKALHRDLFPVQYSDSFFNNLFNTGYYCLVGIVNGEIVAVASARTVEPNGKPSREAYIMTLGVREDHRRRNLGSASMVRIIELLRERTECETAVLHVKLLNKAAVNFYHKNGFHSHPIEGLCRDHYYIEGKHYDALLFKRDLHSGLFGKIKSYCALL</sequence>
<proteinExistence type="inferred from homology"/>
<comment type="catalytic activity">
    <reaction evidence="9">
        <text>L-lysyl-[protein] + acetyl-CoA = N(6)-acetyl-L-lysyl-[protein] + CoA + H(+)</text>
        <dbReference type="Rhea" id="RHEA:45948"/>
        <dbReference type="Rhea" id="RHEA-COMP:9752"/>
        <dbReference type="Rhea" id="RHEA-COMP:10731"/>
        <dbReference type="ChEBI" id="CHEBI:15378"/>
        <dbReference type="ChEBI" id="CHEBI:29969"/>
        <dbReference type="ChEBI" id="CHEBI:57287"/>
        <dbReference type="ChEBI" id="CHEBI:57288"/>
        <dbReference type="ChEBI" id="CHEBI:61930"/>
        <dbReference type="EC" id="2.3.1.48"/>
    </reaction>
</comment>
<evidence type="ECO:0000256" key="2">
    <source>
        <dbReference type="ARBA" id="ARBA00022679"/>
    </source>
</evidence>
<evidence type="ECO:0000259" key="11">
    <source>
        <dbReference type="PROSITE" id="PS51186"/>
    </source>
</evidence>